<organism evidence="3 4">
    <name type="scientific">Candidatus Curtissbacteria bacterium GW2011_GWA1_41_11</name>
    <dbReference type="NCBI Taxonomy" id="1618409"/>
    <lineage>
        <taxon>Bacteria</taxon>
        <taxon>Candidatus Curtissiibacteriota</taxon>
    </lineage>
</organism>
<comment type="caution">
    <text evidence="3">The sequence shown here is derived from an EMBL/GenBank/DDBJ whole genome shotgun (WGS) entry which is preliminary data.</text>
</comment>
<name>A0A0G0UFK2_9BACT</name>
<protein>
    <recommendedName>
        <fullName evidence="2">ATP synthase F1 complex delta/epsilon subunit N-terminal domain-containing protein</fullName>
    </recommendedName>
</protein>
<evidence type="ECO:0000259" key="2">
    <source>
        <dbReference type="Pfam" id="PF02823"/>
    </source>
</evidence>
<evidence type="ECO:0000256" key="1">
    <source>
        <dbReference type="ARBA" id="ARBA00023196"/>
    </source>
</evidence>
<gene>
    <name evidence="3" type="ORF">UU34_C0019G0004</name>
</gene>
<keyword evidence="1" id="KW-0139">CF(1)</keyword>
<dbReference type="GO" id="GO:0045259">
    <property type="term" value="C:proton-transporting ATP synthase complex"/>
    <property type="evidence" value="ECO:0007669"/>
    <property type="project" value="UniProtKB-KW"/>
</dbReference>
<dbReference type="AlphaFoldDB" id="A0A0G0UFK2"/>
<dbReference type="Gene3D" id="2.60.15.10">
    <property type="entry name" value="F0F1 ATP synthase delta/epsilon subunit, N-terminal"/>
    <property type="match status" value="1"/>
</dbReference>
<proteinExistence type="predicted"/>
<dbReference type="Pfam" id="PF02823">
    <property type="entry name" value="ATP-synt_DE_N"/>
    <property type="match status" value="1"/>
</dbReference>
<dbReference type="InterPro" id="IPR036771">
    <property type="entry name" value="ATPsynth_dsu/esu_N"/>
</dbReference>
<dbReference type="EMBL" id="LCAG01000019">
    <property type="protein sequence ID" value="KKR86196.1"/>
    <property type="molecule type" value="Genomic_DNA"/>
</dbReference>
<evidence type="ECO:0000313" key="3">
    <source>
        <dbReference type="EMBL" id="KKR86196.1"/>
    </source>
</evidence>
<dbReference type="InterPro" id="IPR020546">
    <property type="entry name" value="ATP_synth_F1_dsu/esu_N"/>
</dbReference>
<sequence>MENWENYMDGQNLLNISVVWHHFYGVTSVAGETDFQIKARVVTAENKIGNFDILPGHANLISVIFNNIILYTIEKKTDVYLFEKGIVEVSGNEVRFFLKGKSE</sequence>
<evidence type="ECO:0000313" key="4">
    <source>
        <dbReference type="Proteomes" id="UP000034854"/>
    </source>
</evidence>
<dbReference type="GO" id="GO:0015986">
    <property type="term" value="P:proton motive force-driven ATP synthesis"/>
    <property type="evidence" value="ECO:0007669"/>
    <property type="project" value="InterPro"/>
</dbReference>
<keyword evidence="1" id="KW-0066">ATP synthesis</keyword>
<feature type="domain" description="ATP synthase F1 complex delta/epsilon subunit N-terminal" evidence="2">
    <location>
        <begin position="38"/>
        <end position="95"/>
    </location>
</feature>
<reference evidence="3 4" key="1">
    <citation type="journal article" date="2015" name="Nature">
        <title>rRNA introns, odd ribosomes, and small enigmatic genomes across a large radiation of phyla.</title>
        <authorList>
            <person name="Brown C.T."/>
            <person name="Hug L.A."/>
            <person name="Thomas B.C."/>
            <person name="Sharon I."/>
            <person name="Castelle C.J."/>
            <person name="Singh A."/>
            <person name="Wilkins M.J."/>
            <person name="Williams K.H."/>
            <person name="Banfield J.F."/>
        </authorList>
    </citation>
    <scope>NUCLEOTIDE SEQUENCE [LARGE SCALE GENOMIC DNA]</scope>
</reference>
<dbReference type="Proteomes" id="UP000034854">
    <property type="component" value="Unassembled WGS sequence"/>
</dbReference>
<accession>A0A0G0UFK2</accession>
<dbReference type="SUPFAM" id="SSF51344">
    <property type="entry name" value="Epsilon subunit of F1F0-ATP synthase N-terminal domain"/>
    <property type="match status" value="1"/>
</dbReference>